<dbReference type="EC" id="2.7.7.-" evidence="6"/>
<evidence type="ECO:0000313" key="6">
    <source>
        <dbReference type="EMBL" id="VAW59631.1"/>
    </source>
</evidence>
<feature type="region of interest" description="Disordered" evidence="4">
    <location>
        <begin position="101"/>
        <end position="124"/>
    </location>
</feature>
<dbReference type="GO" id="GO:0006269">
    <property type="term" value="P:DNA replication, synthesis of primer"/>
    <property type="evidence" value="ECO:0007669"/>
    <property type="project" value="TreeGrafter"/>
</dbReference>
<keyword evidence="6" id="KW-0548">Nucleotidyltransferase</keyword>
<organism evidence="6">
    <name type="scientific">hydrothermal vent metagenome</name>
    <dbReference type="NCBI Taxonomy" id="652676"/>
    <lineage>
        <taxon>unclassified sequences</taxon>
        <taxon>metagenomes</taxon>
        <taxon>ecological metagenomes</taxon>
    </lineage>
</organism>
<evidence type="ECO:0000256" key="1">
    <source>
        <dbReference type="ARBA" id="ARBA00022723"/>
    </source>
</evidence>
<dbReference type="Gene3D" id="3.90.580.10">
    <property type="entry name" value="Zinc finger, CHC2-type domain"/>
    <property type="match status" value="1"/>
</dbReference>
<keyword evidence="1" id="KW-0479">Metal-binding</keyword>
<evidence type="ECO:0000256" key="3">
    <source>
        <dbReference type="ARBA" id="ARBA00022833"/>
    </source>
</evidence>
<dbReference type="GO" id="GO:0003677">
    <property type="term" value="F:DNA binding"/>
    <property type="evidence" value="ECO:0007669"/>
    <property type="project" value="InterPro"/>
</dbReference>
<dbReference type="EMBL" id="UOFG01000089">
    <property type="protein sequence ID" value="VAW59631.1"/>
    <property type="molecule type" value="Genomic_DNA"/>
</dbReference>
<evidence type="ECO:0000259" key="5">
    <source>
        <dbReference type="SMART" id="SM00400"/>
    </source>
</evidence>
<dbReference type="SMART" id="SM00400">
    <property type="entry name" value="ZnF_CHCC"/>
    <property type="match status" value="1"/>
</dbReference>
<dbReference type="Pfam" id="PF01807">
    <property type="entry name" value="Zn_ribbon_DnaG"/>
    <property type="match status" value="1"/>
</dbReference>
<keyword evidence="2" id="KW-0863">Zinc-finger</keyword>
<keyword evidence="3" id="KW-0862">Zinc</keyword>
<dbReference type="GO" id="GO:0008270">
    <property type="term" value="F:zinc ion binding"/>
    <property type="evidence" value="ECO:0007669"/>
    <property type="project" value="UniProtKB-KW"/>
</dbReference>
<dbReference type="InterPro" id="IPR050219">
    <property type="entry name" value="DnaG_primase"/>
</dbReference>
<gene>
    <name evidence="6" type="ORF">MNBD_GAMMA11-2259</name>
</gene>
<dbReference type="PANTHER" id="PTHR30313">
    <property type="entry name" value="DNA PRIMASE"/>
    <property type="match status" value="1"/>
</dbReference>
<sequence>MARLSDQLIGRIKQEVSLVQLVEAKGFNLKPHGSDYVMCCPFHEDDTASLVITPSKNLYHCFGCEAAGSVVDWVMKTEGVSFRHAVELLRNEFLPLAAESTDQPKVIKQNSTPKLSTPFTAPAHPAPAALAHPCASAANADHQETLK</sequence>
<name>A0A3B0WVY9_9ZZZZ</name>
<evidence type="ECO:0000256" key="2">
    <source>
        <dbReference type="ARBA" id="ARBA00022771"/>
    </source>
</evidence>
<proteinExistence type="predicted"/>
<dbReference type="InterPro" id="IPR002694">
    <property type="entry name" value="Znf_CHC2"/>
</dbReference>
<feature type="compositionally biased region" description="Polar residues" evidence="4">
    <location>
        <begin position="101"/>
        <end position="119"/>
    </location>
</feature>
<dbReference type="GO" id="GO:0005737">
    <property type="term" value="C:cytoplasm"/>
    <property type="evidence" value="ECO:0007669"/>
    <property type="project" value="TreeGrafter"/>
</dbReference>
<dbReference type="PANTHER" id="PTHR30313:SF2">
    <property type="entry name" value="DNA PRIMASE"/>
    <property type="match status" value="1"/>
</dbReference>
<accession>A0A3B0WVY9</accession>
<dbReference type="GO" id="GO:0003899">
    <property type="term" value="F:DNA-directed RNA polymerase activity"/>
    <property type="evidence" value="ECO:0007669"/>
    <property type="project" value="InterPro"/>
</dbReference>
<dbReference type="AlphaFoldDB" id="A0A3B0WVY9"/>
<reference evidence="6" key="1">
    <citation type="submission" date="2018-06" db="EMBL/GenBank/DDBJ databases">
        <authorList>
            <person name="Zhirakovskaya E."/>
        </authorList>
    </citation>
    <scope>NUCLEOTIDE SEQUENCE</scope>
</reference>
<dbReference type="SUPFAM" id="SSF57783">
    <property type="entry name" value="Zinc beta-ribbon"/>
    <property type="match status" value="1"/>
</dbReference>
<feature type="domain" description="Zinc finger CHC2-type" evidence="5">
    <location>
        <begin position="36"/>
        <end position="90"/>
    </location>
</feature>
<evidence type="ECO:0000256" key="4">
    <source>
        <dbReference type="SAM" id="MobiDB-lite"/>
    </source>
</evidence>
<keyword evidence="6" id="KW-0808">Transferase</keyword>
<dbReference type="InterPro" id="IPR036977">
    <property type="entry name" value="DNA_primase_Znf_CHC2"/>
</dbReference>
<protein>
    <submittedName>
        <fullName evidence="6">DNA primase</fullName>
        <ecNumber evidence="6">2.7.7.-</ecNumber>
    </submittedName>
</protein>